<dbReference type="RefSeq" id="WP_241601199.1">
    <property type="nucleotide sequence ID" value="NZ_JAKVIN010000004.1"/>
</dbReference>
<sequence length="237" mass="25374">MNRPLATSSLWLLVAASLLVAALLPFDGTISQWAQGLPGGVVTFNERITDFGTFSWMIYGSGSIVIIAYILNRVASSETWSSKTKTAWRLALYFLVTIGSASAVVHLAKLVIGRARPELFAEHGPHSISFFAGHDWVFQSFPSGHSAAVGSFFGAFSMLAPRLRILFALGALAIGISRVVVGAHYPSDVAAGLLVGLWTAVMTAFLFAGRNWLFRLDDKGWPRPKSSTSGGAGSKEP</sequence>
<feature type="transmembrane region" description="Helical" evidence="1">
    <location>
        <begin position="163"/>
        <end position="183"/>
    </location>
</feature>
<feature type="transmembrane region" description="Helical" evidence="1">
    <location>
        <begin position="92"/>
        <end position="112"/>
    </location>
</feature>
<feature type="transmembrane region" description="Helical" evidence="1">
    <location>
        <begin position="136"/>
        <end position="156"/>
    </location>
</feature>
<dbReference type="EMBL" id="JAKVIN010000004">
    <property type="protein sequence ID" value="MCJ8149592.1"/>
    <property type="molecule type" value="Genomic_DNA"/>
</dbReference>
<keyword evidence="4" id="KW-1185">Reference proteome</keyword>
<keyword evidence="1" id="KW-0812">Transmembrane</keyword>
<organism evidence="3 4">
    <name type="scientific">Shinella sedimenti</name>
    <dbReference type="NCBI Taxonomy" id="2919913"/>
    <lineage>
        <taxon>Bacteria</taxon>
        <taxon>Pseudomonadati</taxon>
        <taxon>Pseudomonadota</taxon>
        <taxon>Alphaproteobacteria</taxon>
        <taxon>Hyphomicrobiales</taxon>
        <taxon>Rhizobiaceae</taxon>
        <taxon>Shinella</taxon>
    </lineage>
</organism>
<feature type="domain" description="Phosphatidic acid phosphatase type 2/haloperoxidase" evidence="2">
    <location>
        <begin position="90"/>
        <end position="204"/>
    </location>
</feature>
<dbReference type="SUPFAM" id="SSF48317">
    <property type="entry name" value="Acid phosphatase/Vanadium-dependent haloperoxidase"/>
    <property type="match status" value="1"/>
</dbReference>
<evidence type="ECO:0000313" key="4">
    <source>
        <dbReference type="Proteomes" id="UP001201844"/>
    </source>
</evidence>
<dbReference type="Proteomes" id="UP001201844">
    <property type="component" value="Unassembled WGS sequence"/>
</dbReference>
<dbReference type="SMART" id="SM00014">
    <property type="entry name" value="acidPPc"/>
    <property type="match status" value="1"/>
</dbReference>
<feature type="transmembrane region" description="Helical" evidence="1">
    <location>
        <begin position="52"/>
        <end position="71"/>
    </location>
</feature>
<evidence type="ECO:0000256" key="1">
    <source>
        <dbReference type="SAM" id="Phobius"/>
    </source>
</evidence>
<gene>
    <name evidence="3" type="ORF">MKI86_10630</name>
</gene>
<name>A0ABT0CLV7_9HYPH</name>
<dbReference type="Gene3D" id="1.20.144.10">
    <property type="entry name" value="Phosphatidic acid phosphatase type 2/haloperoxidase"/>
    <property type="match status" value="1"/>
</dbReference>
<evidence type="ECO:0000259" key="2">
    <source>
        <dbReference type="SMART" id="SM00014"/>
    </source>
</evidence>
<comment type="caution">
    <text evidence="3">The sequence shown here is derived from an EMBL/GenBank/DDBJ whole genome shotgun (WGS) entry which is preliminary data.</text>
</comment>
<dbReference type="Pfam" id="PF01569">
    <property type="entry name" value="PAP2"/>
    <property type="match status" value="1"/>
</dbReference>
<protein>
    <submittedName>
        <fullName evidence="3">Phosphatase PAP2 family protein</fullName>
    </submittedName>
</protein>
<evidence type="ECO:0000313" key="3">
    <source>
        <dbReference type="EMBL" id="MCJ8149592.1"/>
    </source>
</evidence>
<proteinExistence type="predicted"/>
<dbReference type="InterPro" id="IPR000326">
    <property type="entry name" value="PAP2/HPO"/>
</dbReference>
<dbReference type="PANTHER" id="PTHR14969:SF13">
    <property type="entry name" value="AT30094P"/>
    <property type="match status" value="1"/>
</dbReference>
<dbReference type="InterPro" id="IPR036938">
    <property type="entry name" value="PAP2/HPO_sf"/>
</dbReference>
<feature type="transmembrane region" description="Helical" evidence="1">
    <location>
        <begin position="189"/>
        <end position="209"/>
    </location>
</feature>
<reference evidence="3 4" key="1">
    <citation type="submission" date="2022-02" db="EMBL/GenBank/DDBJ databases">
        <title>Shinella B3.7 sp. nov., isolated from Sediment (Zhairuo Island).</title>
        <authorList>
            <person name="Chen G."/>
        </authorList>
    </citation>
    <scope>NUCLEOTIDE SEQUENCE [LARGE SCALE GENOMIC DNA]</scope>
    <source>
        <strain evidence="3 4">B3.7</strain>
    </source>
</reference>
<dbReference type="PANTHER" id="PTHR14969">
    <property type="entry name" value="SPHINGOSINE-1-PHOSPHATE PHOSPHOHYDROLASE"/>
    <property type="match status" value="1"/>
</dbReference>
<keyword evidence="1" id="KW-0472">Membrane</keyword>
<accession>A0ABT0CLV7</accession>
<keyword evidence="1" id="KW-1133">Transmembrane helix</keyword>